<organism evidence="2 3">
    <name type="scientific">Phoenix dactylifera</name>
    <name type="common">Date palm</name>
    <dbReference type="NCBI Taxonomy" id="42345"/>
    <lineage>
        <taxon>Eukaryota</taxon>
        <taxon>Viridiplantae</taxon>
        <taxon>Streptophyta</taxon>
        <taxon>Embryophyta</taxon>
        <taxon>Tracheophyta</taxon>
        <taxon>Spermatophyta</taxon>
        <taxon>Magnoliopsida</taxon>
        <taxon>Liliopsida</taxon>
        <taxon>Arecaceae</taxon>
        <taxon>Coryphoideae</taxon>
        <taxon>Phoeniceae</taxon>
        <taxon>Phoenix</taxon>
    </lineage>
</organism>
<evidence type="ECO:0000313" key="3">
    <source>
        <dbReference type="RefSeq" id="XP_038982240.1"/>
    </source>
</evidence>
<dbReference type="InterPro" id="IPR021109">
    <property type="entry name" value="Peptidase_aspartic_dom_sf"/>
</dbReference>
<dbReference type="PANTHER" id="PTHR33240:SF8">
    <property type="entry name" value="OS03G0439900 PROTEIN"/>
    <property type="match status" value="1"/>
</dbReference>
<sequence length="217" mass="23461">MQHGELNANKPIAGTINTIDRGAPAGGPAGERLLPKRPRTSEVISFSNEDLKGVETPHDDAVVISMVVNKFDVKCVLLDNGSSANILYFDAYSRMGMTEKQLRRMNTPLVGFTGDSVPVEDEVDLLVMVGLAPRESTVGMGFFMVRLPSAYNAILGRPGLNALQVVVSTCHVLMRFPTSQGVGEVRGDQTVARRCYMATHEAKQPAKVSTSTPDDKL</sequence>
<dbReference type="AlphaFoldDB" id="A0A8B9A6G5"/>
<dbReference type="Gene3D" id="2.40.70.10">
    <property type="entry name" value="Acid Proteases"/>
    <property type="match status" value="1"/>
</dbReference>
<reference evidence="2" key="1">
    <citation type="journal article" date="2019" name="Nat. Commun.">
        <title>Genome-wide association mapping of date palm fruit traits.</title>
        <authorList>
            <person name="Hazzouri K.M."/>
            <person name="Gros-Balthazard M."/>
            <person name="Flowers J.M."/>
            <person name="Copetti D."/>
            <person name="Lemansour A."/>
            <person name="Lebrun M."/>
            <person name="Masmoudi K."/>
            <person name="Ferrand S."/>
            <person name="Dhar M.I."/>
            <person name="Fresquez Z.A."/>
            <person name="Rosas U."/>
            <person name="Zhang J."/>
            <person name="Talag J."/>
            <person name="Lee S."/>
            <person name="Kudrna D."/>
            <person name="Powell R.F."/>
            <person name="Leitch I.J."/>
            <person name="Krueger R.R."/>
            <person name="Wing R.A."/>
            <person name="Amiri K.M.A."/>
            <person name="Purugganan M.D."/>
        </authorList>
    </citation>
    <scope>NUCLEOTIDE SEQUENCE [LARGE SCALE GENOMIC DNA]</scope>
    <source>
        <strain evidence="2">cv. Khalas</strain>
    </source>
</reference>
<dbReference type="RefSeq" id="XP_038982240.1">
    <property type="nucleotide sequence ID" value="XM_039126312.1"/>
</dbReference>
<dbReference type="PANTHER" id="PTHR33240">
    <property type="entry name" value="OS08G0508500 PROTEIN"/>
    <property type="match status" value="1"/>
</dbReference>
<dbReference type="CDD" id="cd00303">
    <property type="entry name" value="retropepsin_like"/>
    <property type="match status" value="1"/>
</dbReference>
<protein>
    <submittedName>
        <fullName evidence="3">Uncharacterized protein LOC120110758</fullName>
    </submittedName>
</protein>
<evidence type="ECO:0000313" key="2">
    <source>
        <dbReference type="Proteomes" id="UP000228380"/>
    </source>
</evidence>
<reference evidence="3" key="2">
    <citation type="submission" date="2025-08" db="UniProtKB">
        <authorList>
            <consortium name="RefSeq"/>
        </authorList>
    </citation>
    <scope>IDENTIFICATION</scope>
    <source>
        <tissue evidence="3">Young leaves</tissue>
    </source>
</reference>
<gene>
    <name evidence="3" type="primary">LOC120110758</name>
</gene>
<keyword evidence="2" id="KW-1185">Reference proteome</keyword>
<dbReference type="Proteomes" id="UP000228380">
    <property type="component" value="Chromosome 5"/>
</dbReference>
<evidence type="ECO:0000256" key="1">
    <source>
        <dbReference type="SAM" id="MobiDB-lite"/>
    </source>
</evidence>
<accession>A0A8B9A6G5</accession>
<dbReference type="KEGG" id="pda:120110758"/>
<proteinExistence type="predicted"/>
<dbReference type="OrthoDB" id="1937476at2759"/>
<dbReference type="GeneID" id="120110758"/>
<feature type="region of interest" description="Disordered" evidence="1">
    <location>
        <begin position="1"/>
        <end position="39"/>
    </location>
</feature>
<name>A0A8B9A6G5_PHODC</name>